<protein>
    <recommendedName>
        <fullName evidence="1">Thioredoxin domain-containing protein</fullName>
    </recommendedName>
</protein>
<reference evidence="2" key="1">
    <citation type="submission" date="2019-08" db="EMBL/GenBank/DDBJ databases">
        <title>The improved chromosome-level genome for the pearl oyster Pinctada fucata martensii using PacBio sequencing and Hi-C.</title>
        <authorList>
            <person name="Zheng Z."/>
        </authorList>
    </citation>
    <scope>NUCLEOTIDE SEQUENCE</scope>
    <source>
        <strain evidence="2">ZZ-2019</strain>
        <tissue evidence="2">Adductor muscle</tissue>
    </source>
</reference>
<dbReference type="EMBL" id="VSWD01000010">
    <property type="protein sequence ID" value="KAK3089612.1"/>
    <property type="molecule type" value="Genomic_DNA"/>
</dbReference>
<dbReference type="Pfam" id="PF00085">
    <property type="entry name" value="Thioredoxin"/>
    <property type="match status" value="2"/>
</dbReference>
<feature type="domain" description="Thioredoxin" evidence="1">
    <location>
        <begin position="379"/>
        <end position="524"/>
    </location>
</feature>
<dbReference type="PROSITE" id="PS51352">
    <property type="entry name" value="THIOREDOXIN_2"/>
    <property type="match status" value="2"/>
</dbReference>
<feature type="domain" description="Thioredoxin" evidence="1">
    <location>
        <begin position="20"/>
        <end position="144"/>
    </location>
</feature>
<name>A0AA88XP44_PINIB</name>
<evidence type="ECO:0000313" key="3">
    <source>
        <dbReference type="Proteomes" id="UP001186944"/>
    </source>
</evidence>
<evidence type="ECO:0000259" key="1">
    <source>
        <dbReference type="PROSITE" id="PS51352"/>
    </source>
</evidence>
<evidence type="ECO:0000313" key="2">
    <source>
        <dbReference type="EMBL" id="KAK3089612.1"/>
    </source>
</evidence>
<accession>A0AA88XP44</accession>
<sequence>MKIKLKYIFLFHISLKPKEVTAPPKSPTRFFPPLSPVLDFPYGTLSPLSDIIIDEEIIFVMYYAPWCSESMQLRSEFQKAAKVLQDKVRFIAINCWWPEGSCRNNYRFYRFPEFYLYHTHLNGYRYTGPRRADYIIKFLEDMIYPLTLLHSSDEVMEFVSRQDNSLIGFFDFHASPQPPGFTQFYYTSMRLMEIDPLQPVRCAVISKFSIAEELGMTDTKQFVFVRTFNKSLLYPVNANFTSSDIQTWVLKHKQEPVVKWMAPPGYKSLHFSGQLEKGPAIIMFAPVNQLSSHNYYFNLLREVGLLYRMCSENMVLIKSFVQQSINDRASMKRLYDTDRELCRQVSHSTLDTVLNLQDRNCCISLVDRHKHFGFQDRPARISSFMMNFTQSALPHHYSTESLSSVCDTQVPGVCIKDLTSQTFHSVVMQQDKNVVLLIHSTWCGFCAALYHTYIALAKYFKNAQDIVFTRINGDRNDLPWEFTVDQYPAIIVFPAQRKAESVVFPEYAAKSLSNLIEFVLAHASNSVRTETAADICSKKCIETNLKHTRLIITKLRRERNNIVRRIKSLSKRLDDKGIKETADRPKGSVKVLWRIMNDIQRRIKRATQLKSHLSRSTGKLSIDELHKIVSVVSKDPHAHDEL</sequence>
<organism evidence="2 3">
    <name type="scientific">Pinctada imbricata</name>
    <name type="common">Atlantic pearl-oyster</name>
    <name type="synonym">Pinctada martensii</name>
    <dbReference type="NCBI Taxonomy" id="66713"/>
    <lineage>
        <taxon>Eukaryota</taxon>
        <taxon>Metazoa</taxon>
        <taxon>Spiralia</taxon>
        <taxon>Lophotrochozoa</taxon>
        <taxon>Mollusca</taxon>
        <taxon>Bivalvia</taxon>
        <taxon>Autobranchia</taxon>
        <taxon>Pteriomorphia</taxon>
        <taxon>Pterioida</taxon>
        <taxon>Pterioidea</taxon>
        <taxon>Pteriidae</taxon>
        <taxon>Pinctada</taxon>
    </lineage>
</organism>
<dbReference type="PANTHER" id="PTHR46497:SF1">
    <property type="entry name" value="THIOREDOXIN DOMAIN-CONTAINING PROTEIN 11"/>
    <property type="match status" value="1"/>
</dbReference>
<comment type="caution">
    <text evidence="2">The sequence shown here is derived from an EMBL/GenBank/DDBJ whole genome shotgun (WGS) entry which is preliminary data.</text>
</comment>
<keyword evidence="3" id="KW-1185">Reference proteome</keyword>
<dbReference type="PANTHER" id="PTHR46497">
    <property type="entry name" value="THIOREDOXIN DOMAIN-CONTAINING PROTEIN 11"/>
    <property type="match status" value="1"/>
</dbReference>
<dbReference type="InterPro" id="IPR036249">
    <property type="entry name" value="Thioredoxin-like_sf"/>
</dbReference>
<gene>
    <name evidence="2" type="ORF">FSP39_005028</name>
</gene>
<dbReference type="InterPro" id="IPR052792">
    <property type="entry name" value="Thioredoxin_dom-contain_11"/>
</dbReference>
<dbReference type="Gene3D" id="3.40.30.10">
    <property type="entry name" value="Glutaredoxin"/>
    <property type="match status" value="3"/>
</dbReference>
<dbReference type="SUPFAM" id="SSF52833">
    <property type="entry name" value="Thioredoxin-like"/>
    <property type="match status" value="2"/>
</dbReference>
<dbReference type="Proteomes" id="UP001186944">
    <property type="component" value="Unassembled WGS sequence"/>
</dbReference>
<dbReference type="InterPro" id="IPR013766">
    <property type="entry name" value="Thioredoxin_domain"/>
</dbReference>
<dbReference type="AlphaFoldDB" id="A0AA88XP44"/>
<proteinExistence type="predicted"/>